<dbReference type="InterPro" id="IPR051164">
    <property type="entry name" value="NmrA-like_oxidored"/>
</dbReference>
<evidence type="ECO:0000313" key="4">
    <source>
        <dbReference type="EMBL" id="THC94727.1"/>
    </source>
</evidence>
<dbReference type="PANTHER" id="PTHR42748">
    <property type="entry name" value="NITROGEN METABOLITE REPRESSION PROTEIN NMRA FAMILY MEMBER"/>
    <property type="match status" value="1"/>
</dbReference>
<dbReference type="Gene3D" id="3.90.25.10">
    <property type="entry name" value="UDP-galactose 4-epimerase, domain 1"/>
    <property type="match status" value="1"/>
</dbReference>
<evidence type="ECO:0000256" key="1">
    <source>
        <dbReference type="ARBA" id="ARBA00006328"/>
    </source>
</evidence>
<feature type="domain" description="NmrA-like" evidence="3">
    <location>
        <begin position="5"/>
        <end position="247"/>
    </location>
</feature>
<keyword evidence="2" id="KW-0521">NADP</keyword>
<dbReference type="VEuPathDB" id="FungiDB:EYZ11_005807"/>
<proteinExistence type="inferred from homology"/>
<dbReference type="Gene3D" id="3.40.50.720">
    <property type="entry name" value="NAD(P)-binding Rossmann-like Domain"/>
    <property type="match status" value="1"/>
</dbReference>
<comment type="caution">
    <text evidence="4">The sequence shown here is derived from an EMBL/GenBank/DDBJ whole genome shotgun (WGS) entry which is preliminary data.</text>
</comment>
<protein>
    <recommendedName>
        <fullName evidence="3">NmrA-like domain-containing protein</fullName>
    </recommendedName>
</protein>
<dbReference type="InterPro" id="IPR008030">
    <property type="entry name" value="NmrA-like"/>
</dbReference>
<dbReference type="InterPro" id="IPR036291">
    <property type="entry name" value="NAD(P)-bd_dom_sf"/>
</dbReference>
<dbReference type="Pfam" id="PF05368">
    <property type="entry name" value="NmrA"/>
    <property type="match status" value="1"/>
</dbReference>
<dbReference type="AlphaFoldDB" id="A0A4S3JJF5"/>
<accession>A0A4S3JJF5</accession>
<gene>
    <name evidence="4" type="ORF">EYZ11_005807</name>
</gene>
<dbReference type="PANTHER" id="PTHR42748:SF7">
    <property type="entry name" value="NMRA LIKE REDOX SENSOR 1-RELATED"/>
    <property type="match status" value="1"/>
</dbReference>
<dbReference type="STRING" id="1220188.A0A4S3JJF5"/>
<evidence type="ECO:0000313" key="5">
    <source>
        <dbReference type="Proteomes" id="UP000308092"/>
    </source>
</evidence>
<comment type="similarity">
    <text evidence="1">Belongs to the NmrA-type oxidoreductase family.</text>
</comment>
<organism evidence="4 5">
    <name type="scientific">Aspergillus tanneri</name>
    <dbReference type="NCBI Taxonomy" id="1220188"/>
    <lineage>
        <taxon>Eukaryota</taxon>
        <taxon>Fungi</taxon>
        <taxon>Dikarya</taxon>
        <taxon>Ascomycota</taxon>
        <taxon>Pezizomycotina</taxon>
        <taxon>Eurotiomycetes</taxon>
        <taxon>Eurotiomycetidae</taxon>
        <taxon>Eurotiales</taxon>
        <taxon>Aspergillaceae</taxon>
        <taxon>Aspergillus</taxon>
        <taxon>Aspergillus subgen. Circumdati</taxon>
    </lineage>
</organism>
<dbReference type="SUPFAM" id="SSF51735">
    <property type="entry name" value="NAD(P)-binding Rossmann-fold domains"/>
    <property type="match status" value="1"/>
</dbReference>
<sequence length="253" mass="27862">MGSLQKVIVVYGATGVQGSAVALSLLKSQQHFIVRALTRNPQSEKAQELARLGAEVVKADGFNDDDMKAALTGSWGFWLNTHHHDPAVTTPFGPTDEDLGRRLVTIAAQAGVKVFIYSTCESPDEFTNGKAPVPGMDAKHRVELFAREFEEFDSVIGAFPGWYFENFITPVYAQSFGGFPIYEDSEGYLTFTSPLVGGEGKVQTVSVADDFGEMVHGMFLNPEKWKNQTIQCLSEAFTYEDMVKTFTEGKFSD</sequence>
<evidence type="ECO:0000259" key="3">
    <source>
        <dbReference type="Pfam" id="PF05368"/>
    </source>
</evidence>
<reference evidence="4 5" key="1">
    <citation type="submission" date="2019-03" db="EMBL/GenBank/DDBJ databases">
        <title>The genome sequence of a newly discovered highly antifungal drug resistant Aspergillus species, Aspergillus tanneri NIH 1004.</title>
        <authorList>
            <person name="Mounaud S."/>
            <person name="Singh I."/>
            <person name="Joardar V."/>
            <person name="Pakala S."/>
            <person name="Pakala S."/>
            <person name="Venepally P."/>
            <person name="Hoover J."/>
            <person name="Nierman W."/>
            <person name="Chung J."/>
            <person name="Losada L."/>
        </authorList>
    </citation>
    <scope>NUCLEOTIDE SEQUENCE [LARGE SCALE GENOMIC DNA]</scope>
    <source>
        <strain evidence="4 5">NIH1004</strain>
    </source>
</reference>
<keyword evidence="5" id="KW-1185">Reference proteome</keyword>
<dbReference type="EMBL" id="SOSA01000192">
    <property type="protein sequence ID" value="THC94727.1"/>
    <property type="molecule type" value="Genomic_DNA"/>
</dbReference>
<evidence type="ECO:0000256" key="2">
    <source>
        <dbReference type="ARBA" id="ARBA00022857"/>
    </source>
</evidence>
<dbReference type="Proteomes" id="UP000308092">
    <property type="component" value="Unassembled WGS sequence"/>
</dbReference>
<name>A0A4S3JJF5_9EURO</name>